<protein>
    <recommendedName>
        <fullName evidence="8">PD-(D/E)XK endonuclease-like domain-containing protein</fullName>
    </recommendedName>
</protein>
<keyword evidence="7" id="KW-0234">DNA repair</keyword>
<evidence type="ECO:0000256" key="6">
    <source>
        <dbReference type="ARBA" id="ARBA00023125"/>
    </source>
</evidence>
<keyword evidence="5" id="KW-0067">ATP-binding</keyword>
<dbReference type="GO" id="GO:0003677">
    <property type="term" value="F:DNA binding"/>
    <property type="evidence" value="ECO:0007669"/>
    <property type="project" value="UniProtKB-KW"/>
</dbReference>
<evidence type="ECO:0000256" key="3">
    <source>
        <dbReference type="ARBA" id="ARBA00022801"/>
    </source>
</evidence>
<dbReference type="InterPro" id="IPR038726">
    <property type="entry name" value="PDDEXK_AddAB-type"/>
</dbReference>
<dbReference type="Pfam" id="PF12705">
    <property type="entry name" value="PDDEXK_1"/>
    <property type="match status" value="1"/>
</dbReference>
<dbReference type="Gene3D" id="3.90.320.10">
    <property type="match status" value="1"/>
</dbReference>
<dbReference type="Proteomes" id="UP000244338">
    <property type="component" value="Unassembled WGS sequence"/>
</dbReference>
<evidence type="ECO:0000313" key="10">
    <source>
        <dbReference type="Proteomes" id="UP000244338"/>
    </source>
</evidence>
<dbReference type="GO" id="GO:0005524">
    <property type="term" value="F:ATP binding"/>
    <property type="evidence" value="ECO:0007669"/>
    <property type="project" value="UniProtKB-KW"/>
</dbReference>
<comment type="caution">
    <text evidence="9">The sequence shown here is derived from an EMBL/GenBank/DDBJ whole genome shotgun (WGS) entry which is preliminary data.</text>
</comment>
<accession>A0A2R6XXR3</accession>
<sequence length="223" mass="25421">MHIVSFSRLQLFQQCPYRYYLRYVKKLPEPPSEALELGKAVHTAVELIHGGMPRWEAVDRAVQNAALPVSAAEVAALVRKADIVSGKGEVEAEFMLNLDRNVWLYGLVDWIVLKNDGAVITDWKTNRIEKDVLATFQLDLYAAAAFEVFGARKVMARYVFVRTGSVREKAFDAPPEEALVWAKETAAEIIEKGEEEENFRPKYGFWCKHCPFAMQCYALWGRM</sequence>
<keyword evidence="2" id="KW-0227">DNA damage</keyword>
<evidence type="ECO:0000259" key="8">
    <source>
        <dbReference type="Pfam" id="PF12705"/>
    </source>
</evidence>
<evidence type="ECO:0000256" key="1">
    <source>
        <dbReference type="ARBA" id="ARBA00022741"/>
    </source>
</evidence>
<gene>
    <name evidence="9" type="ORF">BSOLF_2909</name>
</gene>
<evidence type="ECO:0000256" key="7">
    <source>
        <dbReference type="ARBA" id="ARBA00023204"/>
    </source>
</evidence>
<dbReference type="AlphaFoldDB" id="A0A2R6XXR3"/>
<dbReference type="GO" id="GO:0004386">
    <property type="term" value="F:helicase activity"/>
    <property type="evidence" value="ECO:0007669"/>
    <property type="project" value="UniProtKB-KW"/>
</dbReference>
<evidence type="ECO:0000313" key="9">
    <source>
        <dbReference type="EMBL" id="PTQ55209.1"/>
    </source>
</evidence>
<keyword evidence="4" id="KW-0347">Helicase</keyword>
<dbReference type="InterPro" id="IPR011604">
    <property type="entry name" value="PDDEXK-like_dom_sf"/>
</dbReference>
<keyword evidence="1" id="KW-0547">Nucleotide-binding</keyword>
<reference evidence="10" key="1">
    <citation type="journal article" date="2018" name="Sci. Rep.">
        <title>Lignite coal burning seam in the remote Altai Mountains harbors a hydrogen-driven thermophilic microbial community.</title>
        <authorList>
            <person name="Kadnikov V.V."/>
            <person name="Mardanov A.V."/>
            <person name="Ivasenko D.A."/>
            <person name="Antsiferov D.V."/>
            <person name="Beletsky A.V."/>
            <person name="Karnachuk O.V."/>
            <person name="Ravin N.V."/>
        </authorList>
    </citation>
    <scope>NUCLEOTIDE SEQUENCE [LARGE SCALE GENOMIC DNA]</scope>
</reference>
<dbReference type="EMBL" id="PEBX01000165">
    <property type="protein sequence ID" value="PTQ55209.1"/>
    <property type="molecule type" value="Genomic_DNA"/>
</dbReference>
<keyword evidence="6" id="KW-0238">DNA-binding</keyword>
<dbReference type="GO" id="GO:0016787">
    <property type="term" value="F:hydrolase activity"/>
    <property type="evidence" value="ECO:0007669"/>
    <property type="project" value="UniProtKB-KW"/>
</dbReference>
<dbReference type="SUPFAM" id="SSF52980">
    <property type="entry name" value="Restriction endonuclease-like"/>
    <property type="match status" value="1"/>
</dbReference>
<dbReference type="InterPro" id="IPR011335">
    <property type="entry name" value="Restrct_endonuc-II-like"/>
</dbReference>
<keyword evidence="3" id="KW-0378">Hydrolase</keyword>
<evidence type="ECO:0000256" key="5">
    <source>
        <dbReference type="ARBA" id="ARBA00022840"/>
    </source>
</evidence>
<name>A0A2R6XXR3_9BACL</name>
<organism evidence="9 10">
    <name type="scientific">Candidatus Carbonibacillus altaicus</name>
    <dbReference type="NCBI Taxonomy" id="2163959"/>
    <lineage>
        <taxon>Bacteria</taxon>
        <taxon>Bacillati</taxon>
        <taxon>Bacillota</taxon>
        <taxon>Bacilli</taxon>
        <taxon>Bacillales</taxon>
        <taxon>Candidatus Carbonibacillus</taxon>
    </lineage>
</organism>
<evidence type="ECO:0000256" key="4">
    <source>
        <dbReference type="ARBA" id="ARBA00022806"/>
    </source>
</evidence>
<dbReference type="GO" id="GO:0006281">
    <property type="term" value="P:DNA repair"/>
    <property type="evidence" value="ECO:0007669"/>
    <property type="project" value="UniProtKB-KW"/>
</dbReference>
<feature type="domain" description="PD-(D/E)XK endonuclease-like" evidence="8">
    <location>
        <begin position="4"/>
        <end position="216"/>
    </location>
</feature>
<evidence type="ECO:0000256" key="2">
    <source>
        <dbReference type="ARBA" id="ARBA00022763"/>
    </source>
</evidence>
<proteinExistence type="predicted"/>